<organism evidence="1">
    <name type="scientific">marine sediment metagenome</name>
    <dbReference type="NCBI Taxonomy" id="412755"/>
    <lineage>
        <taxon>unclassified sequences</taxon>
        <taxon>metagenomes</taxon>
        <taxon>ecological metagenomes</taxon>
    </lineage>
</organism>
<protein>
    <submittedName>
        <fullName evidence="1">Uncharacterized protein</fullName>
    </submittedName>
</protein>
<gene>
    <name evidence="1" type="ORF">S01H1_44502</name>
</gene>
<sequence length="56" mass="6260">RIPCSPYATSYYCREVRIPNQILDAARREALKRASAIKTPPAPEEADPLLAFRVAC</sequence>
<reference evidence="1" key="1">
    <citation type="journal article" date="2014" name="Front. Microbiol.">
        <title>High frequency of phylogenetically diverse reductive dehalogenase-homologous genes in deep subseafloor sedimentary metagenomes.</title>
        <authorList>
            <person name="Kawai M."/>
            <person name="Futagami T."/>
            <person name="Toyoda A."/>
            <person name="Takaki Y."/>
            <person name="Nishi S."/>
            <person name="Hori S."/>
            <person name="Arai W."/>
            <person name="Tsubouchi T."/>
            <person name="Morono Y."/>
            <person name="Uchiyama I."/>
            <person name="Ito T."/>
            <person name="Fujiyama A."/>
            <person name="Inagaki F."/>
            <person name="Takami H."/>
        </authorList>
    </citation>
    <scope>NUCLEOTIDE SEQUENCE</scope>
    <source>
        <strain evidence="1">Expedition CK06-06</strain>
    </source>
</reference>
<feature type="non-terminal residue" evidence="1">
    <location>
        <position position="1"/>
    </location>
</feature>
<proteinExistence type="predicted"/>
<dbReference type="EMBL" id="BARS01028387">
    <property type="protein sequence ID" value="GAG07888.1"/>
    <property type="molecule type" value="Genomic_DNA"/>
</dbReference>
<dbReference type="AlphaFoldDB" id="X0V5V7"/>
<accession>X0V5V7</accession>
<comment type="caution">
    <text evidence="1">The sequence shown here is derived from an EMBL/GenBank/DDBJ whole genome shotgun (WGS) entry which is preliminary data.</text>
</comment>
<name>X0V5V7_9ZZZZ</name>
<evidence type="ECO:0000313" key="1">
    <source>
        <dbReference type="EMBL" id="GAG07888.1"/>
    </source>
</evidence>